<comment type="cofactor">
    <cofactor evidence="1 9">
        <name>pyridoxal 5'-phosphate</name>
        <dbReference type="ChEBI" id="CHEBI:597326"/>
    </cofactor>
</comment>
<accession>A0A343TN35</accession>
<organism evidence="11 12">
    <name type="scientific">Halalkaliarchaeum desulfuricum</name>
    <dbReference type="NCBI Taxonomy" id="2055893"/>
    <lineage>
        <taxon>Archaea</taxon>
        <taxon>Methanobacteriati</taxon>
        <taxon>Methanobacteriota</taxon>
        <taxon>Stenosarchaea group</taxon>
        <taxon>Halobacteria</taxon>
        <taxon>Halobacteriales</taxon>
        <taxon>Haloferacaceae</taxon>
        <taxon>Halalkaliarchaeum</taxon>
    </lineage>
</organism>
<keyword evidence="5" id="KW-0479">Metal-binding</keyword>
<dbReference type="Gene3D" id="3.40.640.10">
    <property type="entry name" value="Type I PLP-dependent aspartate aminotransferase-like (Major domain)"/>
    <property type="match status" value="1"/>
</dbReference>
<proteinExistence type="inferred from homology"/>
<sequence length="369" mass="38401">MDHAATTAPHEAVVESMKRALETYHCNPSAVYATTEADAVQAARESVAELLGASPQQLVFTGGGSEADNLALKGVVDATDGDHVVTTTIEHSAVIETCNWLEKRGVEVSRVSPGRDGRVDPADIAEAIRDDTAVVSVMHANNETGVIQPLDAIGTIAAEHDVVFHSDTVQSAGKIPIDVDNIGLDLASLSAHKFYGPKGVGALYVREGVDLEPIIHGGGQEWGLRSGTENVPGIVGMGTAAEEALADMDDRSDRLSDLRAELVSTLEGMVDCSLLGDPDCRLPGYAMLGFPGHSGAALVQGFADRGVAVSSGSACHSSDESPSRVLVEMGVDAELAVGAVRFSLGRETTAADVDAVEAQCRELFDDADG</sequence>
<feature type="domain" description="Aminotransferase class V" evidence="10">
    <location>
        <begin position="2"/>
        <end position="356"/>
    </location>
</feature>
<keyword evidence="8" id="KW-0411">Iron-sulfur</keyword>
<dbReference type="EMBL" id="CP025066">
    <property type="protein sequence ID" value="AUX10507.1"/>
    <property type="molecule type" value="Genomic_DNA"/>
</dbReference>
<dbReference type="Proteomes" id="UP000263012">
    <property type="component" value="Chromosome"/>
</dbReference>
<keyword evidence="4 11" id="KW-0808">Transferase</keyword>
<keyword evidence="12" id="KW-1185">Reference proteome</keyword>
<dbReference type="InterPro" id="IPR016454">
    <property type="entry name" value="Cysteine_dSase"/>
</dbReference>
<evidence type="ECO:0000256" key="1">
    <source>
        <dbReference type="ARBA" id="ARBA00001933"/>
    </source>
</evidence>
<protein>
    <recommendedName>
        <fullName evidence="3">cysteine desulfurase</fullName>
        <ecNumber evidence="3">2.8.1.7</ecNumber>
    </recommendedName>
</protein>
<dbReference type="PANTHER" id="PTHR11601">
    <property type="entry name" value="CYSTEINE DESULFURYLASE FAMILY MEMBER"/>
    <property type="match status" value="1"/>
</dbReference>
<dbReference type="InterPro" id="IPR015421">
    <property type="entry name" value="PyrdxlP-dep_Trfase_major"/>
</dbReference>
<dbReference type="KEGG" id="hdf:AArcSl_2896"/>
<dbReference type="AlphaFoldDB" id="A0A343TN35"/>
<evidence type="ECO:0000313" key="11">
    <source>
        <dbReference type="EMBL" id="AUX10507.1"/>
    </source>
</evidence>
<reference evidence="12" key="1">
    <citation type="submission" date="2017-11" db="EMBL/GenBank/DDBJ databases">
        <title>Phenotypic and genomic properties of facultatively anaerobic sulfur-reducing natronoarchaea from hypersaline soda lakes.</title>
        <authorList>
            <person name="Sorokin D.Y."/>
            <person name="Kublanov I.V."/>
            <person name="Roman P."/>
            <person name="Sinninghe Damste J.S."/>
            <person name="Golyshin P.N."/>
            <person name="Rojo D."/>
            <person name="Ciordia S."/>
            <person name="Mena M.D.C."/>
            <person name="Ferrer M."/>
            <person name="Messina E."/>
            <person name="Smedile F."/>
            <person name="La Spada G."/>
            <person name="La Cono V."/>
            <person name="Yakimov M.M."/>
        </authorList>
    </citation>
    <scope>NUCLEOTIDE SEQUENCE [LARGE SCALE GENOMIC DNA]</scope>
    <source>
        <strain evidence="12">AArc-Sl</strain>
    </source>
</reference>
<evidence type="ECO:0000256" key="6">
    <source>
        <dbReference type="ARBA" id="ARBA00022898"/>
    </source>
</evidence>
<dbReference type="GO" id="GO:0051536">
    <property type="term" value="F:iron-sulfur cluster binding"/>
    <property type="evidence" value="ECO:0007669"/>
    <property type="project" value="UniProtKB-KW"/>
</dbReference>
<dbReference type="Gene3D" id="3.90.1150.10">
    <property type="entry name" value="Aspartate Aminotransferase, domain 1"/>
    <property type="match status" value="1"/>
</dbReference>
<dbReference type="OrthoDB" id="9577at2157"/>
<dbReference type="GO" id="GO:0046872">
    <property type="term" value="F:metal ion binding"/>
    <property type="evidence" value="ECO:0007669"/>
    <property type="project" value="UniProtKB-KW"/>
</dbReference>
<dbReference type="PROSITE" id="PS00595">
    <property type="entry name" value="AA_TRANSFER_CLASS_5"/>
    <property type="match status" value="1"/>
</dbReference>
<dbReference type="InterPro" id="IPR000192">
    <property type="entry name" value="Aminotrans_V_dom"/>
</dbReference>
<name>A0A343TN35_9EURY</name>
<dbReference type="Pfam" id="PF00266">
    <property type="entry name" value="Aminotran_5"/>
    <property type="match status" value="1"/>
</dbReference>
<dbReference type="GeneID" id="37879254"/>
<dbReference type="InterPro" id="IPR015424">
    <property type="entry name" value="PyrdxlP-dep_Trfase"/>
</dbReference>
<dbReference type="PANTHER" id="PTHR11601:SF34">
    <property type="entry name" value="CYSTEINE DESULFURASE"/>
    <property type="match status" value="1"/>
</dbReference>
<dbReference type="PIRSF" id="PIRSF005572">
    <property type="entry name" value="NifS"/>
    <property type="match status" value="1"/>
</dbReference>
<dbReference type="InterPro" id="IPR020578">
    <property type="entry name" value="Aminotrans_V_PyrdxlP_BS"/>
</dbReference>
<dbReference type="EC" id="2.8.1.7" evidence="3"/>
<dbReference type="InterPro" id="IPR015422">
    <property type="entry name" value="PyrdxlP-dep_Trfase_small"/>
</dbReference>
<evidence type="ECO:0000259" key="10">
    <source>
        <dbReference type="Pfam" id="PF00266"/>
    </source>
</evidence>
<evidence type="ECO:0000256" key="9">
    <source>
        <dbReference type="RuleBase" id="RU004504"/>
    </source>
</evidence>
<gene>
    <name evidence="11" type="primary">iscS</name>
    <name evidence="11" type="ORF">AArcSl_2896</name>
</gene>
<evidence type="ECO:0000256" key="3">
    <source>
        <dbReference type="ARBA" id="ARBA00012239"/>
    </source>
</evidence>
<evidence type="ECO:0000256" key="2">
    <source>
        <dbReference type="ARBA" id="ARBA00006490"/>
    </source>
</evidence>
<evidence type="ECO:0000256" key="7">
    <source>
        <dbReference type="ARBA" id="ARBA00023004"/>
    </source>
</evidence>
<evidence type="ECO:0000256" key="8">
    <source>
        <dbReference type="ARBA" id="ARBA00023014"/>
    </source>
</evidence>
<comment type="similarity">
    <text evidence="2">Belongs to the class-V pyridoxal-phosphate-dependent aminotransferase family. NifS/IscS subfamily.</text>
</comment>
<keyword evidence="6" id="KW-0663">Pyridoxal phosphate</keyword>
<dbReference type="SUPFAM" id="SSF53383">
    <property type="entry name" value="PLP-dependent transferases"/>
    <property type="match status" value="1"/>
</dbReference>
<dbReference type="FunFam" id="3.40.640.10:FF:000084">
    <property type="entry name" value="IscS-like cysteine desulfurase"/>
    <property type="match status" value="1"/>
</dbReference>
<keyword evidence="7" id="KW-0408">Iron</keyword>
<evidence type="ECO:0000256" key="5">
    <source>
        <dbReference type="ARBA" id="ARBA00022723"/>
    </source>
</evidence>
<dbReference type="RefSeq" id="WP_217563463.1">
    <property type="nucleotide sequence ID" value="NZ_CP025066.1"/>
</dbReference>
<evidence type="ECO:0000313" key="12">
    <source>
        <dbReference type="Proteomes" id="UP000263012"/>
    </source>
</evidence>
<dbReference type="GO" id="GO:0031071">
    <property type="term" value="F:cysteine desulfurase activity"/>
    <property type="evidence" value="ECO:0007669"/>
    <property type="project" value="UniProtKB-EC"/>
</dbReference>
<evidence type="ECO:0000256" key="4">
    <source>
        <dbReference type="ARBA" id="ARBA00022679"/>
    </source>
</evidence>